<evidence type="ECO:0000313" key="5">
    <source>
        <dbReference type="EMBL" id="SEH07506.1"/>
    </source>
</evidence>
<comment type="subcellular location">
    <subcellularLocation>
        <location evidence="1">Cytoplasm</location>
    </subcellularLocation>
</comment>
<dbReference type="Pfam" id="PF13424">
    <property type="entry name" value="TPR_12"/>
    <property type="match status" value="2"/>
</dbReference>
<keyword evidence="2" id="KW-0963">Cytoplasm</keyword>
<evidence type="ECO:0000256" key="4">
    <source>
        <dbReference type="PROSITE-ProRule" id="PRU00339"/>
    </source>
</evidence>
<accession>A0A1H6FEB4</accession>
<dbReference type="PANTHER" id="PTHR45954">
    <property type="entry name" value="LD33695P"/>
    <property type="match status" value="1"/>
</dbReference>
<dbReference type="PRINTS" id="PR00364">
    <property type="entry name" value="DISEASERSIST"/>
</dbReference>
<dbReference type="GO" id="GO:0005938">
    <property type="term" value="C:cell cortex"/>
    <property type="evidence" value="ECO:0007669"/>
    <property type="project" value="TreeGrafter"/>
</dbReference>
<dbReference type="GO" id="GO:0005092">
    <property type="term" value="F:GDP-dissociation inhibitor activity"/>
    <property type="evidence" value="ECO:0007669"/>
    <property type="project" value="TreeGrafter"/>
</dbReference>
<dbReference type="SMART" id="SM00028">
    <property type="entry name" value="TPR"/>
    <property type="match status" value="5"/>
</dbReference>
<protein>
    <submittedName>
        <fullName evidence="5">Regulatory protein AfsR</fullName>
    </submittedName>
</protein>
<dbReference type="InterPro" id="IPR011990">
    <property type="entry name" value="TPR-like_helical_dom_sf"/>
</dbReference>
<dbReference type="PROSITE" id="PS50005">
    <property type="entry name" value="TPR"/>
    <property type="match status" value="2"/>
</dbReference>
<name>A0A1H6FEB4_9GAMM</name>
<dbReference type="Gene3D" id="1.10.8.430">
    <property type="entry name" value="Helical domain of apoptotic protease-activating factors"/>
    <property type="match status" value="1"/>
</dbReference>
<sequence>MGDKMDLPGDFRGATVYIKSTVNGVTTERAIPLHRPPRAAHFTDRIEALAQLLQDLRPGNTATLCGPGGIGKTALATEAIWTLAPDNKAPELFPDGIFFHSFYNEPSADVALEWIARAYDVDSQGMAEQAARHALSGRHALLVLDGAEDADDLRKVQSVAGNCGVLVTSRKRKDAIDQRQDMQPLKQKDALKLLHEWADRQIDNEQTAQQICQLLGGLPLAVRLVGRYLNETEETSTEYLAWLEKMPLEALDPDNEHHRHASVPYLLERSLEQVSETARDVLALVGLLAMSPFDQEIIRHSLQLSDRDLRQAMRDLIGYGLLQREDGRYQVSHALIHTYVRESLPLADAVFENLVNWYIDFAKTESAKGLEGYQRLHPERPHLLYLLDNCMQRQAWQLAENISGAIENYLDIQGYWAELIIVQQTGLEAACKLENKHNEGAWLGNLGNAYYALGQVEKAIAYQEQALLISREIGNKSAEGSILGNLGLAYRALGQVEKALDYHEQALLISREIGNRSSEGNQLGNLGNAYSDLGQVEKAIAYHEQALLISREIGNKSAEGSILGNLGNAYSALGQVEKAIAYHEQALLISREIGNKSGEGADLGNLGLAYRALGQRKKAKAYLQQALSIHEEIHSPEAYLWRIQLPVVNNPVLFWFSWILSFLLRPVQGYLNRKLNPLLQQAKLEAAKD</sequence>
<dbReference type="RefSeq" id="WP_177428547.1">
    <property type="nucleotide sequence ID" value="NZ_FMSV02000532.1"/>
</dbReference>
<dbReference type="SUPFAM" id="SSF48452">
    <property type="entry name" value="TPR-like"/>
    <property type="match status" value="1"/>
</dbReference>
<dbReference type="InterPro" id="IPR027417">
    <property type="entry name" value="P-loop_NTPase"/>
</dbReference>
<keyword evidence="6" id="KW-1185">Reference proteome</keyword>
<keyword evidence="3" id="KW-0677">Repeat</keyword>
<dbReference type="InterPro" id="IPR042197">
    <property type="entry name" value="Apaf_helical"/>
</dbReference>
<dbReference type="AlphaFoldDB" id="A0A1H6FEB4"/>
<evidence type="ECO:0000256" key="2">
    <source>
        <dbReference type="ARBA" id="ARBA00022490"/>
    </source>
</evidence>
<feature type="repeat" description="TPR" evidence="4">
    <location>
        <begin position="560"/>
        <end position="593"/>
    </location>
</feature>
<dbReference type="EMBL" id="FMSV02000532">
    <property type="protein sequence ID" value="SEH07506.1"/>
    <property type="molecule type" value="Genomic_DNA"/>
</dbReference>
<dbReference type="GO" id="GO:0043531">
    <property type="term" value="F:ADP binding"/>
    <property type="evidence" value="ECO:0007669"/>
    <property type="project" value="InterPro"/>
</dbReference>
<dbReference type="Gene3D" id="3.40.50.300">
    <property type="entry name" value="P-loop containing nucleotide triphosphate hydrolases"/>
    <property type="match status" value="1"/>
</dbReference>
<dbReference type="SUPFAM" id="SSF52540">
    <property type="entry name" value="P-loop containing nucleoside triphosphate hydrolases"/>
    <property type="match status" value="1"/>
</dbReference>
<dbReference type="Proteomes" id="UP000236724">
    <property type="component" value="Unassembled WGS sequence"/>
</dbReference>
<keyword evidence="4" id="KW-0802">TPR repeat</keyword>
<dbReference type="InterPro" id="IPR019734">
    <property type="entry name" value="TPR_rpt"/>
</dbReference>
<dbReference type="GO" id="GO:0001965">
    <property type="term" value="F:G-protein alpha-subunit binding"/>
    <property type="evidence" value="ECO:0007669"/>
    <property type="project" value="TreeGrafter"/>
</dbReference>
<evidence type="ECO:0000256" key="3">
    <source>
        <dbReference type="ARBA" id="ARBA00022737"/>
    </source>
</evidence>
<dbReference type="InterPro" id="IPR052386">
    <property type="entry name" value="GPSM"/>
</dbReference>
<reference evidence="5 6" key="1">
    <citation type="submission" date="2016-10" db="EMBL/GenBank/DDBJ databases">
        <authorList>
            <person name="de Groot N.N."/>
        </authorList>
    </citation>
    <scope>NUCLEOTIDE SEQUENCE [LARGE SCALE GENOMIC DNA]</scope>
    <source>
        <strain evidence="5">MBHS1</strain>
    </source>
</reference>
<evidence type="ECO:0000313" key="6">
    <source>
        <dbReference type="Proteomes" id="UP000236724"/>
    </source>
</evidence>
<proteinExistence type="predicted"/>
<feature type="repeat" description="TPR" evidence="4">
    <location>
        <begin position="480"/>
        <end position="513"/>
    </location>
</feature>
<gene>
    <name evidence="5" type="primary">afsR_2</name>
    <name evidence="5" type="ORF">MBHS_03381</name>
</gene>
<organism evidence="5 6">
    <name type="scientific">Candidatus Venteria ishoeyi</name>
    <dbReference type="NCBI Taxonomy" id="1899563"/>
    <lineage>
        <taxon>Bacteria</taxon>
        <taxon>Pseudomonadati</taxon>
        <taxon>Pseudomonadota</taxon>
        <taxon>Gammaproteobacteria</taxon>
        <taxon>Thiotrichales</taxon>
        <taxon>Thiotrichaceae</taxon>
        <taxon>Venteria</taxon>
    </lineage>
</organism>
<evidence type="ECO:0000256" key="1">
    <source>
        <dbReference type="ARBA" id="ARBA00004496"/>
    </source>
</evidence>
<dbReference type="Gene3D" id="1.25.40.10">
    <property type="entry name" value="Tetratricopeptide repeat domain"/>
    <property type="match status" value="1"/>
</dbReference>
<dbReference type="PANTHER" id="PTHR45954:SF1">
    <property type="entry name" value="LD33695P"/>
    <property type="match status" value="1"/>
</dbReference>
<dbReference type="Pfam" id="PF13176">
    <property type="entry name" value="TPR_7"/>
    <property type="match status" value="1"/>
</dbReference>